<dbReference type="SMART" id="SM00267">
    <property type="entry name" value="GGDEF"/>
    <property type="match status" value="1"/>
</dbReference>
<protein>
    <recommendedName>
        <fullName evidence="1">diguanylate cyclase</fullName>
        <ecNumber evidence="1">2.7.7.65</ecNumber>
    </recommendedName>
</protein>
<dbReference type="SUPFAM" id="SSF55073">
    <property type="entry name" value="Nucleotide cyclase"/>
    <property type="match status" value="1"/>
</dbReference>
<evidence type="ECO:0000259" key="4">
    <source>
        <dbReference type="PROSITE" id="PS50887"/>
    </source>
</evidence>
<dbReference type="PANTHER" id="PTHR45138:SF9">
    <property type="entry name" value="DIGUANYLATE CYCLASE DGCM-RELATED"/>
    <property type="match status" value="1"/>
</dbReference>
<dbReference type="CDD" id="cd13708">
    <property type="entry name" value="PBP2_BvgS_like_1"/>
    <property type="match status" value="1"/>
</dbReference>
<dbReference type="EC" id="2.7.7.65" evidence="1"/>
<sequence>MKLSLRFLLLLCVYISVQAPSFAQQTLNLTVSEQAFLDKIDEIHLCTDPDWMPYEGIDKSGHYTGIMSSFHQLWSSMIGKPVVLVETVSWDQSLEFIQQKKCDVLSSAQDIPERRDYLTVTKPYITYSLALATHPDIPFIINLSQVKDKKFVMVRDYAAIKLIRDNYPGLNIIEAGSAVEGLKLVERGMAFAFIDTVPSINYQMLAHGISHLKISGVLNEQYNMSVGIRKDLPLLLSIYNKAINATSEAQRQQILNNWLSVKLEYDADYSLLWKLLAGLFIILLLSLYRYRVVHRHNRELKAVNKKLVYMSQNDQLTGLPNRYYLHEAFQEALQTYHRYQHQFSVIIMDIDHFKKVNDTYGHVIGDKVIKKIADMLSENLRDTDIVGRWGGEEFLIVCPETNNHGAKAVAEHMRRLIEDTDFGLDDLQVTASFGVTEYNEDEAVDDCIKRADMALYRAKELGRNTTIVF</sequence>
<dbReference type="Pfam" id="PF00990">
    <property type="entry name" value="GGDEF"/>
    <property type="match status" value="1"/>
</dbReference>
<dbReference type="NCBIfam" id="TIGR00254">
    <property type="entry name" value="GGDEF"/>
    <property type="match status" value="1"/>
</dbReference>
<feature type="domain" description="GGDEF" evidence="4">
    <location>
        <begin position="341"/>
        <end position="469"/>
    </location>
</feature>
<dbReference type="InterPro" id="IPR043128">
    <property type="entry name" value="Rev_trsase/Diguanyl_cyclase"/>
</dbReference>
<dbReference type="Proteomes" id="UP001161423">
    <property type="component" value="Unassembled WGS sequence"/>
</dbReference>
<reference evidence="5" key="1">
    <citation type="journal article" date="2014" name="Int. J. Syst. Evol. Microbiol.">
        <title>Complete genome of a new Firmicutes species belonging to the dominant human colonic microbiota ('Ruminococcus bicirculans') reveals two chromosomes and a selective capacity to utilize plant glucans.</title>
        <authorList>
            <consortium name="NISC Comparative Sequencing Program"/>
            <person name="Wegmann U."/>
            <person name="Louis P."/>
            <person name="Goesmann A."/>
            <person name="Henrissat B."/>
            <person name="Duncan S.H."/>
            <person name="Flint H.J."/>
        </authorList>
    </citation>
    <scope>NUCLEOTIDE SEQUENCE</scope>
    <source>
        <strain evidence="5">NBRC 102424</strain>
    </source>
</reference>
<feature type="signal peptide" evidence="3">
    <location>
        <begin position="1"/>
        <end position="23"/>
    </location>
</feature>
<evidence type="ECO:0000256" key="1">
    <source>
        <dbReference type="ARBA" id="ARBA00012528"/>
    </source>
</evidence>
<dbReference type="PROSITE" id="PS50887">
    <property type="entry name" value="GGDEF"/>
    <property type="match status" value="1"/>
</dbReference>
<comment type="catalytic activity">
    <reaction evidence="2">
        <text>2 GTP = 3',3'-c-di-GMP + 2 diphosphate</text>
        <dbReference type="Rhea" id="RHEA:24898"/>
        <dbReference type="ChEBI" id="CHEBI:33019"/>
        <dbReference type="ChEBI" id="CHEBI:37565"/>
        <dbReference type="ChEBI" id="CHEBI:58805"/>
        <dbReference type="EC" id="2.7.7.65"/>
    </reaction>
</comment>
<dbReference type="InterPro" id="IPR001638">
    <property type="entry name" value="Solute-binding_3/MltF_N"/>
</dbReference>
<dbReference type="Pfam" id="PF00497">
    <property type="entry name" value="SBP_bac_3"/>
    <property type="match status" value="1"/>
</dbReference>
<dbReference type="PANTHER" id="PTHR45138">
    <property type="entry name" value="REGULATORY COMPONENTS OF SENSORY TRANSDUCTION SYSTEM"/>
    <property type="match status" value="1"/>
</dbReference>
<evidence type="ECO:0000313" key="6">
    <source>
        <dbReference type="Proteomes" id="UP001161423"/>
    </source>
</evidence>
<keyword evidence="6" id="KW-1185">Reference proteome</keyword>
<comment type="caution">
    <text evidence="5">The sequence shown here is derived from an EMBL/GenBank/DDBJ whole genome shotgun (WGS) entry which is preliminary data.</text>
</comment>
<keyword evidence="3" id="KW-0732">Signal</keyword>
<dbReference type="InterPro" id="IPR000160">
    <property type="entry name" value="GGDEF_dom"/>
</dbReference>
<dbReference type="CDD" id="cd01949">
    <property type="entry name" value="GGDEF"/>
    <property type="match status" value="1"/>
</dbReference>
<dbReference type="EMBL" id="BSND01000005">
    <property type="protein sequence ID" value="GLP99735.1"/>
    <property type="molecule type" value="Genomic_DNA"/>
</dbReference>
<evidence type="ECO:0000256" key="3">
    <source>
        <dbReference type="SAM" id="SignalP"/>
    </source>
</evidence>
<dbReference type="SUPFAM" id="SSF53850">
    <property type="entry name" value="Periplasmic binding protein-like II"/>
    <property type="match status" value="1"/>
</dbReference>
<proteinExistence type="predicted"/>
<dbReference type="Gene3D" id="3.40.190.10">
    <property type="entry name" value="Periplasmic binding protein-like II"/>
    <property type="match status" value="2"/>
</dbReference>
<name>A0ABQ5TVZ1_9GAMM</name>
<dbReference type="InterPro" id="IPR050469">
    <property type="entry name" value="Diguanylate_Cyclase"/>
</dbReference>
<dbReference type="Gene3D" id="3.30.70.270">
    <property type="match status" value="1"/>
</dbReference>
<evidence type="ECO:0000256" key="2">
    <source>
        <dbReference type="ARBA" id="ARBA00034247"/>
    </source>
</evidence>
<organism evidence="5 6">
    <name type="scientific">Methylophaga thalassica</name>
    <dbReference type="NCBI Taxonomy" id="40223"/>
    <lineage>
        <taxon>Bacteria</taxon>
        <taxon>Pseudomonadati</taxon>
        <taxon>Pseudomonadota</taxon>
        <taxon>Gammaproteobacteria</taxon>
        <taxon>Thiotrichales</taxon>
        <taxon>Piscirickettsiaceae</taxon>
        <taxon>Methylophaga</taxon>
    </lineage>
</organism>
<evidence type="ECO:0000313" key="5">
    <source>
        <dbReference type="EMBL" id="GLP99735.1"/>
    </source>
</evidence>
<gene>
    <name evidence="5" type="ORF">GCM10007891_15890</name>
</gene>
<feature type="chain" id="PRO_5047046358" description="diguanylate cyclase" evidence="3">
    <location>
        <begin position="24"/>
        <end position="469"/>
    </location>
</feature>
<dbReference type="SMART" id="SM00062">
    <property type="entry name" value="PBPb"/>
    <property type="match status" value="1"/>
</dbReference>
<dbReference type="RefSeq" id="WP_040576601.1">
    <property type="nucleotide sequence ID" value="NZ_BSND01000005.1"/>
</dbReference>
<reference evidence="5" key="2">
    <citation type="submission" date="2023-01" db="EMBL/GenBank/DDBJ databases">
        <title>Draft genome sequence of Methylophaga thalassica strain NBRC 102424.</title>
        <authorList>
            <person name="Sun Q."/>
            <person name="Mori K."/>
        </authorList>
    </citation>
    <scope>NUCLEOTIDE SEQUENCE</scope>
    <source>
        <strain evidence="5">NBRC 102424</strain>
    </source>
</reference>
<dbReference type="InterPro" id="IPR029787">
    <property type="entry name" value="Nucleotide_cyclase"/>
</dbReference>
<accession>A0ABQ5TVZ1</accession>